<feature type="chain" id="PRO_5044628780" evidence="3">
    <location>
        <begin position="28"/>
        <end position="616"/>
    </location>
</feature>
<feature type="transmembrane region" description="Helical" evidence="2">
    <location>
        <begin position="529"/>
        <end position="550"/>
    </location>
</feature>
<dbReference type="AlphaFoldDB" id="A0A6A6Y0F6"/>
<feature type="compositionally biased region" description="Basic and acidic residues" evidence="1">
    <location>
        <begin position="267"/>
        <end position="276"/>
    </location>
</feature>
<feature type="region of interest" description="Disordered" evidence="1">
    <location>
        <begin position="267"/>
        <end position="373"/>
    </location>
</feature>
<evidence type="ECO:0000256" key="2">
    <source>
        <dbReference type="SAM" id="Phobius"/>
    </source>
</evidence>
<proteinExistence type="predicted"/>
<accession>A0A6A6Y0F6</accession>
<reference evidence="6" key="2">
    <citation type="submission" date="2020-04" db="EMBL/GenBank/DDBJ databases">
        <authorList>
            <consortium name="NCBI Genome Project"/>
        </authorList>
    </citation>
    <scope>NUCLEOTIDE SEQUENCE</scope>
    <source>
        <strain evidence="6">CBS 304.34</strain>
    </source>
</reference>
<dbReference type="GeneID" id="54467920"/>
<keyword evidence="5" id="KW-1185">Reference proteome</keyword>
<feature type="transmembrane region" description="Helical" evidence="2">
    <location>
        <begin position="498"/>
        <end position="517"/>
    </location>
</feature>
<sequence length="616" mass="69147">MFQSKFRFVCLIAFTATVLLSVTLTYAHPTSTVHDHGLRSRSFIRGRNEQTWETPESTKILQSRDDRHCGFIGNNDIYGTGIRIGIYTQTLAVWFAKYFLVSQAPFLRDSITVFTVALFIVSILYAAVNASEIYAVEGFIILQIFAWQCLTGARTQGPHNKENFRNSVTRRVFTECMDIGCQSLLVWFWFHGIEKMMKTPCETVTFFLAKVNMFGWFRTYVKIVPILALVGHVHRIGLEAVNLRSYFMFQKAKRGFLETAARYKELERQEREKPESGDVPTIDHQGTLVNACDSGHLDEGRDQPSQGANSPTSQPPSRRLSQGSETTVSPVSSQFQEQARRTSQGSEIAVSPMPSQPQSPSRESATPPPKSDFPIFEDVYHGSLYLTRCMSATPSTTLTGYSARLYKFYTRLPLGHRAQVTETPHYDASEALAISSCLPSFLACHRHVLTHQLTFRFPRRAALFYTHLACAHLVDDWNVPYQLYAALTYPACLPPGTYAPLPSHAGTAIAAAILLPAAPERAWTLAESWVFTVSHLWIHVFFITQLGLTIRWNGEGLTGLASVGQLIPFVIGVGSLGLVLVRWVERWCRGRLDRGRGRRGKMGSSGRVGVGDWMRR</sequence>
<feature type="compositionally biased region" description="Low complexity" evidence="1">
    <location>
        <begin position="351"/>
        <end position="361"/>
    </location>
</feature>
<dbReference type="EMBL" id="MU003724">
    <property type="protein sequence ID" value="KAF2802252.1"/>
    <property type="molecule type" value="Genomic_DNA"/>
</dbReference>
<keyword evidence="2" id="KW-1133">Transmembrane helix</keyword>
<keyword evidence="3" id="KW-0732">Signal</keyword>
<feature type="transmembrane region" description="Helical" evidence="2">
    <location>
        <begin position="111"/>
        <end position="128"/>
    </location>
</feature>
<evidence type="ECO:0000313" key="5">
    <source>
        <dbReference type="Proteomes" id="UP000504636"/>
    </source>
</evidence>
<evidence type="ECO:0000313" key="6">
    <source>
        <dbReference type="RefSeq" id="XP_033569216.1"/>
    </source>
</evidence>
<protein>
    <submittedName>
        <fullName evidence="4 6">Uncharacterized protein</fullName>
    </submittedName>
</protein>
<feature type="compositionally biased region" description="Polar residues" evidence="1">
    <location>
        <begin position="303"/>
        <end position="346"/>
    </location>
</feature>
<dbReference type="Proteomes" id="UP000504636">
    <property type="component" value="Unplaced"/>
</dbReference>
<dbReference type="OrthoDB" id="3945378at2759"/>
<keyword evidence="2" id="KW-0472">Membrane</keyword>
<feature type="signal peptide" evidence="3">
    <location>
        <begin position="1"/>
        <end position="27"/>
    </location>
</feature>
<reference evidence="4 6" key="1">
    <citation type="journal article" date="2020" name="Stud. Mycol.">
        <title>101 Dothideomycetes genomes: a test case for predicting lifestyles and emergence of pathogens.</title>
        <authorList>
            <person name="Haridas S."/>
            <person name="Albert R."/>
            <person name="Binder M."/>
            <person name="Bloem J."/>
            <person name="Labutti K."/>
            <person name="Salamov A."/>
            <person name="Andreopoulos B."/>
            <person name="Baker S."/>
            <person name="Barry K."/>
            <person name="Bills G."/>
            <person name="Bluhm B."/>
            <person name="Cannon C."/>
            <person name="Castanera R."/>
            <person name="Culley D."/>
            <person name="Daum C."/>
            <person name="Ezra D."/>
            <person name="Gonzalez J."/>
            <person name="Henrissat B."/>
            <person name="Kuo A."/>
            <person name="Liang C."/>
            <person name="Lipzen A."/>
            <person name="Lutzoni F."/>
            <person name="Magnuson J."/>
            <person name="Mondo S."/>
            <person name="Nolan M."/>
            <person name="Ohm R."/>
            <person name="Pangilinan J."/>
            <person name="Park H.-J."/>
            <person name="Ramirez L."/>
            <person name="Alfaro M."/>
            <person name="Sun H."/>
            <person name="Tritt A."/>
            <person name="Yoshinaga Y."/>
            <person name="Zwiers L.-H."/>
            <person name="Turgeon B."/>
            <person name="Goodwin S."/>
            <person name="Spatafora J."/>
            <person name="Crous P."/>
            <person name="Grigoriev I."/>
        </authorList>
    </citation>
    <scope>NUCLEOTIDE SEQUENCE</scope>
    <source>
        <strain evidence="4 6">CBS 304.34</strain>
    </source>
</reference>
<gene>
    <name evidence="4 6" type="ORF">BDZ99DRAFT_551535</name>
</gene>
<feature type="transmembrane region" description="Helical" evidence="2">
    <location>
        <begin position="81"/>
        <end position="99"/>
    </location>
</feature>
<keyword evidence="2" id="KW-0812">Transmembrane</keyword>
<feature type="compositionally biased region" description="Low complexity" evidence="1">
    <location>
        <begin position="602"/>
        <end position="616"/>
    </location>
</feature>
<feature type="transmembrane region" description="Helical" evidence="2">
    <location>
        <begin position="562"/>
        <end position="584"/>
    </location>
</feature>
<dbReference type="RefSeq" id="XP_033569216.1">
    <property type="nucleotide sequence ID" value="XM_033727027.1"/>
</dbReference>
<name>A0A6A6Y0F6_9PEZI</name>
<evidence type="ECO:0000256" key="3">
    <source>
        <dbReference type="SAM" id="SignalP"/>
    </source>
</evidence>
<evidence type="ECO:0000313" key="4">
    <source>
        <dbReference type="EMBL" id="KAF2802252.1"/>
    </source>
</evidence>
<evidence type="ECO:0000256" key="1">
    <source>
        <dbReference type="SAM" id="MobiDB-lite"/>
    </source>
</evidence>
<organism evidence="4">
    <name type="scientific">Mytilinidion resinicola</name>
    <dbReference type="NCBI Taxonomy" id="574789"/>
    <lineage>
        <taxon>Eukaryota</taxon>
        <taxon>Fungi</taxon>
        <taxon>Dikarya</taxon>
        <taxon>Ascomycota</taxon>
        <taxon>Pezizomycotina</taxon>
        <taxon>Dothideomycetes</taxon>
        <taxon>Pleosporomycetidae</taxon>
        <taxon>Mytilinidiales</taxon>
        <taxon>Mytilinidiaceae</taxon>
        <taxon>Mytilinidion</taxon>
    </lineage>
</organism>
<feature type="region of interest" description="Disordered" evidence="1">
    <location>
        <begin position="596"/>
        <end position="616"/>
    </location>
</feature>
<reference evidence="6" key="3">
    <citation type="submission" date="2025-04" db="UniProtKB">
        <authorList>
            <consortium name="RefSeq"/>
        </authorList>
    </citation>
    <scope>IDENTIFICATION</scope>
    <source>
        <strain evidence="6">CBS 304.34</strain>
    </source>
</reference>